<feature type="chain" id="PRO_5025524551" description="Lytic polysaccharide monooxygenase" evidence="1">
    <location>
        <begin position="20"/>
        <end position="186"/>
    </location>
</feature>
<dbReference type="EMBL" id="MU005981">
    <property type="protein sequence ID" value="KAF2860476.1"/>
    <property type="molecule type" value="Genomic_DNA"/>
</dbReference>
<evidence type="ECO:0008006" key="4">
    <source>
        <dbReference type="Google" id="ProtNLM"/>
    </source>
</evidence>
<dbReference type="Proteomes" id="UP000799421">
    <property type="component" value="Unassembled WGS sequence"/>
</dbReference>
<evidence type="ECO:0000256" key="1">
    <source>
        <dbReference type="SAM" id="SignalP"/>
    </source>
</evidence>
<evidence type="ECO:0000313" key="2">
    <source>
        <dbReference type="EMBL" id="KAF2860476.1"/>
    </source>
</evidence>
<dbReference type="AlphaFoldDB" id="A0A6A7BYN8"/>
<keyword evidence="3" id="KW-1185">Reference proteome</keyword>
<proteinExistence type="predicted"/>
<gene>
    <name evidence="2" type="ORF">K470DRAFT_70453</name>
</gene>
<organism evidence="2 3">
    <name type="scientific">Piedraia hortae CBS 480.64</name>
    <dbReference type="NCBI Taxonomy" id="1314780"/>
    <lineage>
        <taxon>Eukaryota</taxon>
        <taxon>Fungi</taxon>
        <taxon>Dikarya</taxon>
        <taxon>Ascomycota</taxon>
        <taxon>Pezizomycotina</taxon>
        <taxon>Dothideomycetes</taxon>
        <taxon>Dothideomycetidae</taxon>
        <taxon>Capnodiales</taxon>
        <taxon>Piedraiaceae</taxon>
        <taxon>Piedraia</taxon>
    </lineage>
</organism>
<name>A0A6A7BYN8_9PEZI</name>
<reference evidence="2" key="1">
    <citation type="journal article" date="2020" name="Stud. Mycol.">
        <title>101 Dothideomycetes genomes: a test case for predicting lifestyles and emergence of pathogens.</title>
        <authorList>
            <person name="Haridas S."/>
            <person name="Albert R."/>
            <person name="Binder M."/>
            <person name="Bloem J."/>
            <person name="Labutti K."/>
            <person name="Salamov A."/>
            <person name="Andreopoulos B."/>
            <person name="Baker S."/>
            <person name="Barry K."/>
            <person name="Bills G."/>
            <person name="Bluhm B."/>
            <person name="Cannon C."/>
            <person name="Castanera R."/>
            <person name="Culley D."/>
            <person name="Daum C."/>
            <person name="Ezra D."/>
            <person name="Gonzalez J."/>
            <person name="Henrissat B."/>
            <person name="Kuo A."/>
            <person name="Liang C."/>
            <person name="Lipzen A."/>
            <person name="Lutzoni F."/>
            <person name="Magnuson J."/>
            <person name="Mondo S."/>
            <person name="Nolan M."/>
            <person name="Ohm R."/>
            <person name="Pangilinan J."/>
            <person name="Park H.-J."/>
            <person name="Ramirez L."/>
            <person name="Alfaro M."/>
            <person name="Sun H."/>
            <person name="Tritt A."/>
            <person name="Yoshinaga Y."/>
            <person name="Zwiers L.-H."/>
            <person name="Turgeon B."/>
            <person name="Goodwin S."/>
            <person name="Spatafora J."/>
            <person name="Crous P."/>
            <person name="Grigoriev I."/>
        </authorList>
    </citation>
    <scope>NUCLEOTIDE SEQUENCE</scope>
    <source>
        <strain evidence="2">CBS 480.64</strain>
    </source>
</reference>
<feature type="signal peptide" evidence="1">
    <location>
        <begin position="1"/>
        <end position="19"/>
    </location>
</feature>
<keyword evidence="1" id="KW-0732">Signal</keyword>
<protein>
    <recommendedName>
        <fullName evidence="4">Lytic polysaccharide monooxygenase</fullName>
    </recommendedName>
</protein>
<accession>A0A6A7BYN8</accession>
<sequence>MKKILPRIVFIVISPIVVATCQQKHSIALYSLKIVEKGHRDNQHNSGFHQEPQRGLAPMVALVGPVTPFADARDHGVPIGQVPFDYHIGNPHAHYPPSDGKLIFSSCTRIDNNFHMSLLRPATMRSPGQQSTCPRQVHILLSGWNSKHQLSSPIIFFAEKVTTYLHGSTKCKSPTLAIDHGPRPYR</sequence>
<evidence type="ECO:0000313" key="3">
    <source>
        <dbReference type="Proteomes" id="UP000799421"/>
    </source>
</evidence>